<feature type="domain" description="FAD-binding PCMH-type" evidence="10">
    <location>
        <begin position="171"/>
        <end position="358"/>
    </location>
</feature>
<evidence type="ECO:0000256" key="6">
    <source>
        <dbReference type="ARBA" id="ARBA00022827"/>
    </source>
</evidence>
<protein>
    <recommendedName>
        <fullName evidence="4">cytokinin dehydrogenase</fullName>
        <ecNumber evidence="4">1.5.99.12</ecNumber>
    </recommendedName>
</protein>
<dbReference type="Gene3D" id="3.30.465.10">
    <property type="match status" value="1"/>
</dbReference>
<keyword evidence="12" id="KW-1185">Reference proteome</keyword>
<evidence type="ECO:0000256" key="3">
    <source>
        <dbReference type="ARBA" id="ARBA00011245"/>
    </source>
</evidence>
<dbReference type="Pfam" id="PF09265">
    <property type="entry name" value="Cytokin-bind"/>
    <property type="match status" value="2"/>
</dbReference>
<dbReference type="InterPro" id="IPR006094">
    <property type="entry name" value="Oxid_FAD_bind_N"/>
</dbReference>
<comment type="similarity">
    <text evidence="2">Belongs to the oxygen-dependent FAD-linked oxidoreductase family.</text>
</comment>
<evidence type="ECO:0000256" key="4">
    <source>
        <dbReference type="ARBA" id="ARBA00011928"/>
    </source>
</evidence>
<dbReference type="InterPro" id="IPR050432">
    <property type="entry name" value="FAD-linked_Oxidoreductases_BP"/>
</dbReference>
<keyword evidence="7" id="KW-0560">Oxidoreductase</keyword>
<dbReference type="Pfam" id="PF01565">
    <property type="entry name" value="FAD_binding_4"/>
    <property type="match status" value="1"/>
</dbReference>
<gene>
    <name evidence="11" type="ORF">HU200_031568</name>
</gene>
<evidence type="ECO:0000256" key="8">
    <source>
        <dbReference type="SAM" id="MobiDB-lite"/>
    </source>
</evidence>
<evidence type="ECO:0000256" key="9">
    <source>
        <dbReference type="SAM" id="Phobius"/>
    </source>
</evidence>
<feature type="compositionally biased region" description="Basic and acidic residues" evidence="8">
    <location>
        <begin position="14"/>
        <end position="29"/>
    </location>
</feature>
<comment type="subunit">
    <text evidence="3">Monomer.</text>
</comment>
<proteinExistence type="inferred from homology"/>
<dbReference type="GO" id="GO:0019139">
    <property type="term" value="F:cytokinin dehydrogenase activity"/>
    <property type="evidence" value="ECO:0007669"/>
    <property type="project" value="UniProtKB-EC"/>
</dbReference>
<name>A0A835BV64_9POAL</name>
<dbReference type="SUPFAM" id="SSF55103">
    <property type="entry name" value="FAD-linked oxidases, C-terminal domain"/>
    <property type="match status" value="2"/>
</dbReference>
<keyword evidence="9" id="KW-0812">Transmembrane</keyword>
<dbReference type="GO" id="GO:0071949">
    <property type="term" value="F:FAD binding"/>
    <property type="evidence" value="ECO:0007669"/>
    <property type="project" value="InterPro"/>
</dbReference>
<dbReference type="Gene3D" id="3.30.43.10">
    <property type="entry name" value="Uridine Diphospho-n-acetylenolpyruvylglucosamine Reductase, domain 2"/>
    <property type="match status" value="2"/>
</dbReference>
<feature type="transmembrane region" description="Helical" evidence="9">
    <location>
        <begin position="125"/>
        <end position="144"/>
    </location>
</feature>
<dbReference type="OrthoDB" id="415825at2759"/>
<dbReference type="Gene3D" id="3.40.462.10">
    <property type="entry name" value="FAD-linked oxidases, C-terminal domain"/>
    <property type="match status" value="1"/>
</dbReference>
<keyword evidence="6" id="KW-0274">FAD</keyword>
<sequence>MAIAQGRATRFRRWRTDARQARARVDPRAPDPASQRRHRHAGIYITKRPLAELHASLLPCHPLLSPAPLAASPFPTSRGASITDQDSTTPNILRSRLATVCTAGKCTCFFRELELSPGRLCQLTVLYLHATVVALLLCFSVHFIQSPSDVFGPVALLDPTPSAARDFGAVVSEPPIAVMRPGSAADVARLLATLSSSPGTRRRARAVAVAARGAGHSLHGQAQARGGIVVETRALPRAVDVVADGAGGEAYADVGGGVLWVEVLEECLKAGLAPRSWTDYLYLTVGGTLSHGGISGQAFKHGPQISNVLQLEVVTGAPPCPYALPHGSAPLRACVACADFLWSPFCLVVWWRRKKKAKGGYGHRRGGDMLTHQEPGAFLRRSWWTRPVRWVRAFYDSFETFTGDQELIVSMPELVDYVEGFMVLNEQSLRSSSVAFPAEINFAPDFGSDSDGVGKTKVYYCIEFAVHDFQQRDSDAAAADHASLSSQQVVELVSGKLSYLRPHAYSVEVAYFDFLNRVRMEEESLRSRGLWDVPHPWLNLFVPRHGVEGFKDLLMDTVTRGEFEGPVLVYPLITDSSHHIVHHAPFASTGPGHTTLCASSLGLLAFACLPSTRTQESATAWSLPDLSVVTVEVWILQTLGRCCLRDSRGSPQMAAPVPSMAHWWHGRVVMSTASAALLPAEDACTANLSAMGLHPGHVLLAILGRSSRTPPPWDSNTSAVVPAAADGVMYIFSVLRSTDPSRCGGACVEGILEEHRRVADEACRRLGAKQYLARQPSRSHWRDHFGPSWDRFVARKARFDPMHVLGPGQGIFARTDDDSAAI</sequence>
<comment type="caution">
    <text evidence="11">The sequence shown here is derived from an EMBL/GenBank/DDBJ whole genome shotgun (WGS) entry which is preliminary data.</text>
</comment>
<evidence type="ECO:0000313" key="11">
    <source>
        <dbReference type="EMBL" id="KAF8704082.1"/>
    </source>
</evidence>
<evidence type="ECO:0000313" key="12">
    <source>
        <dbReference type="Proteomes" id="UP000636709"/>
    </source>
</evidence>
<feature type="region of interest" description="Disordered" evidence="8">
    <location>
        <begin position="1"/>
        <end position="38"/>
    </location>
</feature>
<dbReference type="InterPro" id="IPR016169">
    <property type="entry name" value="FAD-bd_PCMH_sub2"/>
</dbReference>
<reference evidence="11" key="1">
    <citation type="submission" date="2020-07" db="EMBL/GenBank/DDBJ databases">
        <title>Genome sequence and genetic diversity analysis of an under-domesticated orphan crop, white fonio (Digitaria exilis).</title>
        <authorList>
            <person name="Bennetzen J.L."/>
            <person name="Chen S."/>
            <person name="Ma X."/>
            <person name="Wang X."/>
            <person name="Yssel A.E.J."/>
            <person name="Chaluvadi S.R."/>
            <person name="Johnson M."/>
            <person name="Gangashetty P."/>
            <person name="Hamidou F."/>
            <person name="Sanogo M.D."/>
            <person name="Zwaenepoel A."/>
            <person name="Wallace J."/>
            <person name="Van De Peer Y."/>
            <person name="Van Deynze A."/>
        </authorList>
    </citation>
    <scope>NUCLEOTIDE SEQUENCE</scope>
    <source>
        <tissue evidence="11">Leaves</tissue>
    </source>
</reference>
<dbReference type="EC" id="1.5.99.12" evidence="4"/>
<dbReference type="PANTHER" id="PTHR13878">
    <property type="entry name" value="GULONOLACTONE OXIDASE"/>
    <property type="match status" value="1"/>
</dbReference>
<keyword evidence="5" id="KW-0285">Flavoprotein</keyword>
<evidence type="ECO:0000256" key="5">
    <source>
        <dbReference type="ARBA" id="ARBA00022630"/>
    </source>
</evidence>
<dbReference type="EMBL" id="JACEFO010001776">
    <property type="protein sequence ID" value="KAF8704082.1"/>
    <property type="molecule type" value="Genomic_DNA"/>
</dbReference>
<dbReference type="PANTHER" id="PTHR13878:SF59">
    <property type="entry name" value="CYTOKININ DEHYDROGENASE 8"/>
    <property type="match status" value="1"/>
</dbReference>
<organism evidence="11 12">
    <name type="scientific">Digitaria exilis</name>
    <dbReference type="NCBI Taxonomy" id="1010633"/>
    <lineage>
        <taxon>Eukaryota</taxon>
        <taxon>Viridiplantae</taxon>
        <taxon>Streptophyta</taxon>
        <taxon>Embryophyta</taxon>
        <taxon>Tracheophyta</taxon>
        <taxon>Spermatophyta</taxon>
        <taxon>Magnoliopsida</taxon>
        <taxon>Liliopsida</taxon>
        <taxon>Poales</taxon>
        <taxon>Poaceae</taxon>
        <taxon>PACMAD clade</taxon>
        <taxon>Panicoideae</taxon>
        <taxon>Panicodae</taxon>
        <taxon>Paniceae</taxon>
        <taxon>Anthephorinae</taxon>
        <taxon>Digitaria</taxon>
    </lineage>
</organism>
<dbReference type="InterPro" id="IPR036318">
    <property type="entry name" value="FAD-bd_PCMH-like_sf"/>
</dbReference>
<keyword evidence="9" id="KW-1133">Transmembrane helix</keyword>
<dbReference type="InterPro" id="IPR016167">
    <property type="entry name" value="FAD-bd_PCMH_sub1"/>
</dbReference>
<evidence type="ECO:0000259" key="10">
    <source>
        <dbReference type="PROSITE" id="PS51387"/>
    </source>
</evidence>
<dbReference type="Proteomes" id="UP000636709">
    <property type="component" value="Unassembled WGS sequence"/>
</dbReference>
<comment type="cofactor">
    <cofactor evidence="1">
        <name>FAD</name>
        <dbReference type="ChEBI" id="CHEBI:57692"/>
    </cofactor>
</comment>
<dbReference type="InterPro" id="IPR016164">
    <property type="entry name" value="FAD-linked_Oxase-like_C"/>
</dbReference>
<keyword evidence="9" id="KW-0472">Membrane</keyword>
<dbReference type="InterPro" id="IPR015345">
    <property type="entry name" value="Cytokinin_DH_FAD/cytokin-bd"/>
</dbReference>
<evidence type="ECO:0000256" key="1">
    <source>
        <dbReference type="ARBA" id="ARBA00001974"/>
    </source>
</evidence>
<dbReference type="PROSITE" id="PS51387">
    <property type="entry name" value="FAD_PCMH"/>
    <property type="match status" value="1"/>
</dbReference>
<evidence type="ECO:0000256" key="2">
    <source>
        <dbReference type="ARBA" id="ARBA00005466"/>
    </source>
</evidence>
<dbReference type="AlphaFoldDB" id="A0A835BV64"/>
<evidence type="ECO:0000256" key="7">
    <source>
        <dbReference type="ARBA" id="ARBA00023002"/>
    </source>
</evidence>
<dbReference type="InterPro" id="IPR016170">
    <property type="entry name" value="Cytok_DH_C_sf"/>
</dbReference>
<accession>A0A835BV64</accession>
<dbReference type="GO" id="GO:0009690">
    <property type="term" value="P:cytokinin metabolic process"/>
    <property type="evidence" value="ECO:0007669"/>
    <property type="project" value="InterPro"/>
</dbReference>
<dbReference type="InterPro" id="IPR016166">
    <property type="entry name" value="FAD-bd_PCMH"/>
</dbReference>
<dbReference type="SUPFAM" id="SSF56176">
    <property type="entry name" value="FAD-binding/transporter-associated domain-like"/>
    <property type="match status" value="1"/>
</dbReference>